<reference evidence="1 2" key="1">
    <citation type="submission" date="2018-07" db="EMBL/GenBank/DDBJ databases">
        <title>Genome assembly of strain KB82.</title>
        <authorList>
            <person name="Kukolya J."/>
            <person name="Horvath B."/>
            <person name="Nagy I."/>
            <person name="Toth A."/>
        </authorList>
    </citation>
    <scope>NUCLEOTIDE SEQUENCE [LARGE SCALE GENOMIC DNA]</scope>
    <source>
        <strain evidence="1 2">Kb82</strain>
    </source>
</reference>
<dbReference type="EMBL" id="PRDM01000003">
    <property type="protein sequence ID" value="MBE8726134.1"/>
    <property type="molecule type" value="Genomic_DNA"/>
</dbReference>
<protein>
    <submittedName>
        <fullName evidence="1">Uncharacterized protein</fullName>
    </submittedName>
</protein>
<evidence type="ECO:0000313" key="2">
    <source>
        <dbReference type="Proteomes" id="UP000640614"/>
    </source>
</evidence>
<name>A0ABR9TL91_9FLAO</name>
<dbReference type="Proteomes" id="UP000640614">
    <property type="component" value="Unassembled WGS sequence"/>
</dbReference>
<gene>
    <name evidence="1" type="ORF">C4F50_14445</name>
</gene>
<sequence>MESDILPSKYISIEKDGGSLVLLYDIIEVIGNKNIALVKNTNDKNKTQYNLIKIPIVEYPEDIKVLSAAEYSKLRKQMDYDYSYTQKEGFSREYRFRK</sequence>
<evidence type="ECO:0000313" key="1">
    <source>
        <dbReference type="EMBL" id="MBE8726134.1"/>
    </source>
</evidence>
<keyword evidence="2" id="KW-1185">Reference proteome</keyword>
<accession>A0ABR9TL91</accession>
<organism evidence="1 2">
    <name type="scientific">Flavobacterium hungaricum</name>
    <dbReference type="NCBI Taxonomy" id="2082725"/>
    <lineage>
        <taxon>Bacteria</taxon>
        <taxon>Pseudomonadati</taxon>
        <taxon>Bacteroidota</taxon>
        <taxon>Flavobacteriia</taxon>
        <taxon>Flavobacteriales</taxon>
        <taxon>Flavobacteriaceae</taxon>
        <taxon>Flavobacterium</taxon>
    </lineage>
</organism>
<proteinExistence type="predicted"/>
<comment type="caution">
    <text evidence="1">The sequence shown here is derived from an EMBL/GenBank/DDBJ whole genome shotgun (WGS) entry which is preliminary data.</text>
</comment>